<dbReference type="Proteomes" id="UP000229307">
    <property type="component" value="Unassembled WGS sequence"/>
</dbReference>
<protein>
    <recommendedName>
        <fullName evidence="3">Guanylate cyclase domain-containing protein</fullName>
    </recommendedName>
</protein>
<dbReference type="EMBL" id="PFMR01000280">
    <property type="protein sequence ID" value="PIZ15128.1"/>
    <property type="molecule type" value="Genomic_DNA"/>
</dbReference>
<dbReference type="InterPro" id="IPR029787">
    <property type="entry name" value="Nucleotide_cyclase"/>
</dbReference>
<evidence type="ECO:0008006" key="3">
    <source>
        <dbReference type="Google" id="ProtNLM"/>
    </source>
</evidence>
<reference evidence="2" key="1">
    <citation type="submission" date="2017-09" db="EMBL/GenBank/DDBJ databases">
        <title>Depth-based differentiation of microbial function through sediment-hosted aquifers and enrichment of novel symbionts in the deep terrestrial subsurface.</title>
        <authorList>
            <person name="Probst A.J."/>
            <person name="Ladd B."/>
            <person name="Jarett J.K."/>
            <person name="Geller-Mcgrath D.E."/>
            <person name="Sieber C.M.K."/>
            <person name="Emerson J.B."/>
            <person name="Anantharaman K."/>
            <person name="Thomas B.C."/>
            <person name="Malmstrom R."/>
            <person name="Stieglmeier M."/>
            <person name="Klingl A."/>
            <person name="Woyke T."/>
            <person name="Ryan C.M."/>
            <person name="Banfield J.F."/>
        </authorList>
    </citation>
    <scope>NUCLEOTIDE SEQUENCE [LARGE SCALE GENOMIC DNA]</scope>
</reference>
<dbReference type="AlphaFoldDB" id="A0A2M7S6V1"/>
<gene>
    <name evidence="1" type="ORF">COY52_10370</name>
</gene>
<evidence type="ECO:0000313" key="1">
    <source>
        <dbReference type="EMBL" id="PIZ15128.1"/>
    </source>
</evidence>
<name>A0A2M7S6V1_9BACT</name>
<evidence type="ECO:0000313" key="2">
    <source>
        <dbReference type="Proteomes" id="UP000229307"/>
    </source>
</evidence>
<dbReference type="SUPFAM" id="SSF55073">
    <property type="entry name" value="Nucleotide cyclase"/>
    <property type="match status" value="1"/>
</dbReference>
<dbReference type="Gene3D" id="3.30.70.1230">
    <property type="entry name" value="Nucleotide cyclase"/>
    <property type="match status" value="1"/>
</dbReference>
<comment type="caution">
    <text evidence="1">The sequence shown here is derived from an EMBL/GenBank/DDBJ whole genome shotgun (WGS) entry which is preliminary data.</text>
</comment>
<organism evidence="1 2">
    <name type="scientific">Candidatus Desantisbacteria bacterium CG_4_10_14_0_8_um_filter_48_22</name>
    <dbReference type="NCBI Taxonomy" id="1974543"/>
    <lineage>
        <taxon>Bacteria</taxon>
        <taxon>Candidatus Desantisiibacteriota</taxon>
    </lineage>
</organism>
<accession>A0A2M7S6V1</accession>
<proteinExistence type="predicted"/>
<sequence>MELPKGIVTIVFTDIQGSTDLWEKLGNKFKPVLEVNDSTVEIKLLGSSFLGMNERFFLDKKVILYII</sequence>